<dbReference type="EMBL" id="JAUJYN010000010">
    <property type="protein sequence ID" value="KAK1262076.1"/>
    <property type="molecule type" value="Genomic_DNA"/>
</dbReference>
<reference evidence="1" key="2">
    <citation type="submission" date="2023-06" db="EMBL/GenBank/DDBJ databases">
        <authorList>
            <person name="Ma L."/>
            <person name="Liu K.-W."/>
            <person name="Li Z."/>
            <person name="Hsiao Y.-Y."/>
            <person name="Qi Y."/>
            <person name="Fu T."/>
            <person name="Tang G."/>
            <person name="Zhang D."/>
            <person name="Sun W.-H."/>
            <person name="Liu D.-K."/>
            <person name="Li Y."/>
            <person name="Chen G.-Z."/>
            <person name="Liu X.-D."/>
            <person name="Liao X.-Y."/>
            <person name="Jiang Y.-T."/>
            <person name="Yu X."/>
            <person name="Hao Y."/>
            <person name="Huang J."/>
            <person name="Zhao X.-W."/>
            <person name="Ke S."/>
            <person name="Chen Y.-Y."/>
            <person name="Wu W.-L."/>
            <person name="Hsu J.-L."/>
            <person name="Lin Y.-F."/>
            <person name="Huang M.-D."/>
            <person name="Li C.-Y."/>
            <person name="Huang L."/>
            <person name="Wang Z.-W."/>
            <person name="Zhao X."/>
            <person name="Zhong W.-Y."/>
            <person name="Peng D.-H."/>
            <person name="Ahmad S."/>
            <person name="Lan S."/>
            <person name="Zhang J.-S."/>
            <person name="Tsai W.-C."/>
            <person name="Van De Peer Y."/>
            <person name="Liu Z.-J."/>
        </authorList>
    </citation>
    <scope>NUCLEOTIDE SEQUENCE</scope>
    <source>
        <strain evidence="1">SCP</strain>
        <tissue evidence="1">Leaves</tissue>
    </source>
</reference>
<dbReference type="AlphaFoldDB" id="A0AAV9AD55"/>
<name>A0AAV9AD55_ACOGR</name>
<organism evidence="1 2">
    <name type="scientific">Acorus gramineus</name>
    <name type="common">Dwarf sweet flag</name>
    <dbReference type="NCBI Taxonomy" id="55184"/>
    <lineage>
        <taxon>Eukaryota</taxon>
        <taxon>Viridiplantae</taxon>
        <taxon>Streptophyta</taxon>
        <taxon>Embryophyta</taxon>
        <taxon>Tracheophyta</taxon>
        <taxon>Spermatophyta</taxon>
        <taxon>Magnoliopsida</taxon>
        <taxon>Liliopsida</taxon>
        <taxon>Acoraceae</taxon>
        <taxon>Acorus</taxon>
    </lineage>
</organism>
<gene>
    <name evidence="1" type="ORF">QJS04_geneDACA020289</name>
</gene>
<evidence type="ECO:0000313" key="2">
    <source>
        <dbReference type="Proteomes" id="UP001179952"/>
    </source>
</evidence>
<keyword evidence="2" id="KW-1185">Reference proteome</keyword>
<dbReference type="Proteomes" id="UP001179952">
    <property type="component" value="Unassembled WGS sequence"/>
</dbReference>
<comment type="caution">
    <text evidence="1">The sequence shown here is derived from an EMBL/GenBank/DDBJ whole genome shotgun (WGS) entry which is preliminary data.</text>
</comment>
<protein>
    <submittedName>
        <fullName evidence="1">Uncharacterized protein</fullName>
    </submittedName>
</protein>
<accession>A0AAV9AD55</accession>
<proteinExistence type="predicted"/>
<sequence length="63" mass="6815">MVDISDGDADSVTTAAAEGEGTVVKCSYTAVALSPRLKSQYMSSQIVSFRILNEMNYAQNCIY</sequence>
<reference evidence="1" key="1">
    <citation type="journal article" date="2023" name="Nat. Commun.">
        <title>Diploid and tetraploid genomes of Acorus and the evolution of monocots.</title>
        <authorList>
            <person name="Ma L."/>
            <person name="Liu K.W."/>
            <person name="Li Z."/>
            <person name="Hsiao Y.Y."/>
            <person name="Qi Y."/>
            <person name="Fu T."/>
            <person name="Tang G.D."/>
            <person name="Zhang D."/>
            <person name="Sun W.H."/>
            <person name="Liu D.K."/>
            <person name="Li Y."/>
            <person name="Chen G.Z."/>
            <person name="Liu X.D."/>
            <person name="Liao X.Y."/>
            <person name="Jiang Y.T."/>
            <person name="Yu X."/>
            <person name="Hao Y."/>
            <person name="Huang J."/>
            <person name="Zhao X.W."/>
            <person name="Ke S."/>
            <person name="Chen Y.Y."/>
            <person name="Wu W.L."/>
            <person name="Hsu J.L."/>
            <person name="Lin Y.F."/>
            <person name="Huang M.D."/>
            <person name="Li C.Y."/>
            <person name="Huang L."/>
            <person name="Wang Z.W."/>
            <person name="Zhao X."/>
            <person name="Zhong W.Y."/>
            <person name="Peng D.H."/>
            <person name="Ahmad S."/>
            <person name="Lan S."/>
            <person name="Zhang J.S."/>
            <person name="Tsai W.C."/>
            <person name="Van de Peer Y."/>
            <person name="Liu Z.J."/>
        </authorList>
    </citation>
    <scope>NUCLEOTIDE SEQUENCE</scope>
    <source>
        <strain evidence="1">SCP</strain>
    </source>
</reference>
<evidence type="ECO:0000313" key="1">
    <source>
        <dbReference type="EMBL" id="KAK1262076.1"/>
    </source>
</evidence>